<dbReference type="SUPFAM" id="SSF46626">
    <property type="entry name" value="Cytochrome c"/>
    <property type="match status" value="1"/>
</dbReference>
<dbReference type="Pfam" id="PF23500">
    <property type="entry name" value="DUF7133"/>
    <property type="match status" value="1"/>
</dbReference>
<dbReference type="InterPro" id="IPR011041">
    <property type="entry name" value="Quinoprot_gluc/sorb_DH_b-prop"/>
</dbReference>
<dbReference type="AlphaFoldDB" id="A0A7V8VDP8"/>
<dbReference type="Pfam" id="PF00034">
    <property type="entry name" value="Cytochrom_C"/>
    <property type="match status" value="1"/>
</dbReference>
<name>A0A7V8VDP8_9BACT</name>
<keyword evidence="8" id="KW-1185">Reference proteome</keyword>
<dbReference type="PANTHER" id="PTHR33546">
    <property type="entry name" value="LARGE, MULTIFUNCTIONAL SECRETED PROTEIN-RELATED"/>
    <property type="match status" value="1"/>
</dbReference>
<dbReference type="EMBL" id="JACEFB010000003">
    <property type="protein sequence ID" value="MBA2225940.1"/>
    <property type="molecule type" value="Genomic_DNA"/>
</dbReference>
<dbReference type="InterPro" id="IPR036909">
    <property type="entry name" value="Cyt_c-like_dom_sf"/>
</dbReference>
<sequence>MSQLFRGLWLAGVCLVGLGSFSADVLAQREYGFDNRKGSGQPYLPPQETVARFQVPAEFEVKLFAAEPLVTNPIAFTVDEKGRIWVIECFEYPKRTPKGRAPRDRIVILEDTDGDGVADKRTVFAEGKDFPVPEARRRAGLGAFDLASGIEVGYGGVFVGAPPYLWFIENRGDKPGRFEVLLEGFGSQDTHETLNTFQWGPDGWLYGLHGIFTQSEVRPAQAAANTPPVRLNAAVWRYHPRSKRFEIFAEGTSNPWGMDWRNSDGQFILCCCVIPHLYHIVPGGIYQRQAGASYHPYVYGYLREICDHTFHKESGWAHAGLISLDVPHFPPRFQNSVIFGSIHGCSIKQNILESRGSTYLARRGEDFLRSGDKNFRPINLKWGPWGDIYVIDWHDQHPCHQTHPDDWDYDHGRIYRIQLRGTAGRRADDLGRLDGTALLREALSDHPYRWRTALRLLYELPAERKPAWTEAERLDLFRRHPLRRVWIAQALTRSAAQEPAEFAPDHPSSQNAPPEVLAWQVRFLAESSKISDKVMAKVASWAAKQPSATVRRELASAALRWADQSDVTPLLRALLAHKEDARDPVIPQLLWLTYEKLLSQQMRRDATSTTPSNQQDSPPGSNDSSQRRPEAAPAGVGDFSGEGRQAAPAVEPSVPPGEKEVEKELAWLAQQSPGNDLIREQMVPRVMRRLAASGRREHLQRCLDFVQQVADRTTREKALEGLMAALDKQVVPPPANWPAVREELLRSQHPPFLTAVQRLSVSFRDPRAVQQALQTLQEEGQAVPARIEAIRQLALLQPAEGVPVLLRLAVQGGQEMVAVEAVRALAAYSGPEVAHGLLRSWPRQTPGVRAETLQTLASRKEWARMLLQHVAQGTIERTALTDNVILRLQAFQDKELDALIEKHWGRTRPTPAELAQLIERTRTALEQAPASFLRGRKVFENQCAKCHKFEGQGAEVGPALDGAGRDIDYILVNVLDPNRVIGAPYFVRTVVTHDDIVFQGILAEEDDQSITLKLEGGAFKTIRKANIAEVRIAEKSLMPEGLSNNMSLQEFRDLIRYLMAHPFITEGRVNGETVAVGVSGRFVLRPGSEGKGKAILEATFTATAALETRLLIGSAAPYEIFLDGQRIGRGTGAAGRVRPDMDAIPVRLSAGKHTVTVRLESVAPQGSPLYLRFLDPDRKLRYPDMLPNRP</sequence>
<dbReference type="NCBIfam" id="TIGR02603">
    <property type="entry name" value="CxxCH_TIGR02603"/>
    <property type="match status" value="1"/>
</dbReference>
<dbReference type="RefSeq" id="WP_194537364.1">
    <property type="nucleotide sequence ID" value="NZ_JACEFB010000003.1"/>
</dbReference>
<feature type="region of interest" description="Disordered" evidence="5">
    <location>
        <begin position="602"/>
        <end position="661"/>
    </location>
</feature>
<keyword evidence="2 4" id="KW-0479">Metal-binding</keyword>
<dbReference type="InterPro" id="IPR013428">
    <property type="entry name" value="Membrane-bound_put_N"/>
</dbReference>
<dbReference type="Gene3D" id="2.120.10.30">
    <property type="entry name" value="TolB, C-terminal domain"/>
    <property type="match status" value="1"/>
</dbReference>
<dbReference type="Gene3D" id="1.10.760.10">
    <property type="entry name" value="Cytochrome c-like domain"/>
    <property type="match status" value="1"/>
</dbReference>
<evidence type="ECO:0000256" key="1">
    <source>
        <dbReference type="ARBA" id="ARBA00022617"/>
    </source>
</evidence>
<evidence type="ECO:0000256" key="5">
    <source>
        <dbReference type="SAM" id="MobiDB-lite"/>
    </source>
</evidence>
<dbReference type="GO" id="GO:0009055">
    <property type="term" value="F:electron transfer activity"/>
    <property type="evidence" value="ECO:0007669"/>
    <property type="project" value="InterPro"/>
</dbReference>
<accession>A0A7V8VDP8</accession>
<evidence type="ECO:0000313" key="8">
    <source>
        <dbReference type="Proteomes" id="UP000542342"/>
    </source>
</evidence>
<evidence type="ECO:0000259" key="6">
    <source>
        <dbReference type="PROSITE" id="PS51007"/>
    </source>
</evidence>
<evidence type="ECO:0000256" key="3">
    <source>
        <dbReference type="ARBA" id="ARBA00023004"/>
    </source>
</evidence>
<dbReference type="PROSITE" id="PS51007">
    <property type="entry name" value="CYTC"/>
    <property type="match status" value="1"/>
</dbReference>
<protein>
    <submittedName>
        <fullName evidence="7">C-type cytochrome</fullName>
    </submittedName>
</protein>
<feature type="domain" description="Cytochrome c" evidence="6">
    <location>
        <begin position="930"/>
        <end position="1062"/>
    </location>
</feature>
<keyword evidence="1 4" id="KW-0349">Heme</keyword>
<dbReference type="PANTHER" id="PTHR33546:SF1">
    <property type="entry name" value="LARGE, MULTIFUNCTIONAL SECRETED PROTEIN"/>
    <property type="match status" value="1"/>
</dbReference>
<dbReference type="InterPro" id="IPR011042">
    <property type="entry name" value="6-blade_b-propeller_TolB-like"/>
</dbReference>
<dbReference type="InterPro" id="IPR013427">
    <property type="entry name" value="Haem-bd_dom_put"/>
</dbReference>
<dbReference type="Proteomes" id="UP000542342">
    <property type="component" value="Unassembled WGS sequence"/>
</dbReference>
<comment type="caution">
    <text evidence="7">The sequence shown here is derived from an EMBL/GenBank/DDBJ whole genome shotgun (WGS) entry which is preliminary data.</text>
</comment>
<dbReference type="InterPro" id="IPR055557">
    <property type="entry name" value="DUF7133"/>
</dbReference>
<proteinExistence type="predicted"/>
<keyword evidence="3 4" id="KW-0408">Iron</keyword>
<gene>
    <name evidence="7" type="ORF">H0921_07175</name>
</gene>
<evidence type="ECO:0000256" key="4">
    <source>
        <dbReference type="PROSITE-ProRule" id="PRU00433"/>
    </source>
</evidence>
<evidence type="ECO:0000313" key="7">
    <source>
        <dbReference type="EMBL" id="MBA2225940.1"/>
    </source>
</evidence>
<dbReference type="InterPro" id="IPR011989">
    <property type="entry name" value="ARM-like"/>
</dbReference>
<dbReference type="GO" id="GO:0020037">
    <property type="term" value="F:heme binding"/>
    <property type="evidence" value="ECO:0007669"/>
    <property type="project" value="InterPro"/>
</dbReference>
<reference evidence="7 8" key="1">
    <citation type="submission" date="2020-07" db="EMBL/GenBank/DDBJ databases">
        <title>Thermogemmata thermophila gen. nov., sp. nov., a novel moderate thermophilic planctomycete from a Kamchatka hot spring.</title>
        <authorList>
            <person name="Elcheninov A.G."/>
            <person name="Podosokorskaya O.A."/>
            <person name="Kovaleva O.L."/>
            <person name="Novikov A."/>
            <person name="Bonch-Osmolovskaya E.A."/>
            <person name="Toshchakov S.V."/>
            <person name="Kublanov I.V."/>
        </authorList>
    </citation>
    <scope>NUCLEOTIDE SEQUENCE [LARGE SCALE GENOMIC DNA]</scope>
    <source>
        <strain evidence="7 8">2918</strain>
    </source>
</reference>
<feature type="compositionally biased region" description="Polar residues" evidence="5">
    <location>
        <begin position="607"/>
        <end position="624"/>
    </location>
</feature>
<dbReference type="GO" id="GO:0046872">
    <property type="term" value="F:metal ion binding"/>
    <property type="evidence" value="ECO:0007669"/>
    <property type="project" value="UniProtKB-KW"/>
</dbReference>
<dbReference type="SUPFAM" id="SSF50952">
    <property type="entry name" value="Soluble quinoprotein glucose dehydrogenase"/>
    <property type="match status" value="1"/>
</dbReference>
<dbReference type="InterPro" id="IPR016024">
    <property type="entry name" value="ARM-type_fold"/>
</dbReference>
<dbReference type="SUPFAM" id="SSF48371">
    <property type="entry name" value="ARM repeat"/>
    <property type="match status" value="1"/>
</dbReference>
<evidence type="ECO:0000256" key="2">
    <source>
        <dbReference type="ARBA" id="ARBA00022723"/>
    </source>
</evidence>
<dbReference type="Gene3D" id="1.25.10.10">
    <property type="entry name" value="Leucine-rich Repeat Variant"/>
    <property type="match status" value="1"/>
</dbReference>
<dbReference type="NCBIfam" id="TIGR02604">
    <property type="entry name" value="Piru_Ver_Nterm"/>
    <property type="match status" value="1"/>
</dbReference>
<dbReference type="InterPro" id="IPR009056">
    <property type="entry name" value="Cyt_c-like_dom"/>
</dbReference>
<organism evidence="7 8">
    <name type="scientific">Thermogemmata fonticola</name>
    <dbReference type="NCBI Taxonomy" id="2755323"/>
    <lineage>
        <taxon>Bacteria</taxon>
        <taxon>Pseudomonadati</taxon>
        <taxon>Planctomycetota</taxon>
        <taxon>Planctomycetia</taxon>
        <taxon>Gemmatales</taxon>
        <taxon>Gemmataceae</taxon>
        <taxon>Thermogemmata</taxon>
    </lineage>
</organism>